<reference evidence="2" key="1">
    <citation type="submission" date="2020-11" db="EMBL/GenBank/DDBJ databases">
        <title>Whole-genome analyses of Nonomuraea sp. K274.</title>
        <authorList>
            <person name="Veyisoglu A."/>
        </authorList>
    </citation>
    <scope>NUCLEOTIDE SEQUENCE</scope>
    <source>
        <strain evidence="2">K274</strain>
    </source>
</reference>
<dbReference type="Gene3D" id="3.10.350.10">
    <property type="entry name" value="LysM domain"/>
    <property type="match status" value="2"/>
</dbReference>
<dbReference type="Pfam" id="PF01476">
    <property type="entry name" value="LysM"/>
    <property type="match status" value="2"/>
</dbReference>
<dbReference type="EMBL" id="JADOGI010000025">
    <property type="protein sequence ID" value="MBF8186311.1"/>
    <property type="molecule type" value="Genomic_DNA"/>
</dbReference>
<dbReference type="InterPro" id="IPR052196">
    <property type="entry name" value="Bact_Kbp"/>
</dbReference>
<dbReference type="Proteomes" id="UP000605361">
    <property type="component" value="Unassembled WGS sequence"/>
</dbReference>
<evidence type="ECO:0000259" key="1">
    <source>
        <dbReference type="PROSITE" id="PS51782"/>
    </source>
</evidence>
<keyword evidence="3" id="KW-1185">Reference proteome</keyword>
<dbReference type="PROSITE" id="PS51782">
    <property type="entry name" value="LYSM"/>
    <property type="match status" value="1"/>
</dbReference>
<feature type="domain" description="LysM" evidence="1">
    <location>
        <begin position="1"/>
        <end position="57"/>
    </location>
</feature>
<evidence type="ECO:0000313" key="2">
    <source>
        <dbReference type="EMBL" id="MBF8186311.1"/>
    </source>
</evidence>
<dbReference type="PANTHER" id="PTHR34700">
    <property type="entry name" value="POTASSIUM BINDING PROTEIN KBP"/>
    <property type="match status" value="1"/>
</dbReference>
<organism evidence="2 3">
    <name type="scientific">Nonomuraea cypriaca</name>
    <dbReference type="NCBI Taxonomy" id="1187855"/>
    <lineage>
        <taxon>Bacteria</taxon>
        <taxon>Bacillati</taxon>
        <taxon>Actinomycetota</taxon>
        <taxon>Actinomycetes</taxon>
        <taxon>Streptosporangiales</taxon>
        <taxon>Streptosporangiaceae</taxon>
        <taxon>Nonomuraea</taxon>
    </lineage>
</organism>
<dbReference type="PANTHER" id="PTHR34700:SF4">
    <property type="entry name" value="PHAGE-LIKE ELEMENT PBSX PROTEIN XKDP"/>
    <property type="match status" value="1"/>
</dbReference>
<name>A0A931A4U0_9ACTN</name>
<gene>
    <name evidence="2" type="ORF">ITP53_11235</name>
</gene>
<protein>
    <submittedName>
        <fullName evidence="2">LysM peptidoglycan-binding domain-containing protein</fullName>
    </submittedName>
</protein>
<evidence type="ECO:0000313" key="3">
    <source>
        <dbReference type="Proteomes" id="UP000605361"/>
    </source>
</evidence>
<dbReference type="CDD" id="cd00118">
    <property type="entry name" value="LysM"/>
    <property type="match status" value="2"/>
</dbReference>
<comment type="caution">
    <text evidence="2">The sequence shown here is derived from an EMBL/GenBank/DDBJ whole genome shotgun (WGS) entry which is preliminary data.</text>
</comment>
<sequence length="184" mass="20160">MTYVIQPRDTLWTIAENHLGDPMRYRDIITLNQGRTMNDGQPFNRGEWLQPGCILHLPADARKEPSKPEQARLQSTHTVASGETLWGISQQHLGKGAYYKAIFRLNKGRPQPGGAILAQINHDLTGLARVKAGRQPDPTASVIDTQSVKTSTNVPLNSQGADAANYLGLDVMPGKVDQGWPAKV</sequence>
<dbReference type="InterPro" id="IPR018392">
    <property type="entry name" value="LysM"/>
</dbReference>
<dbReference type="InterPro" id="IPR036779">
    <property type="entry name" value="LysM_dom_sf"/>
</dbReference>
<proteinExistence type="predicted"/>
<accession>A0A931A4U0</accession>
<dbReference type="AlphaFoldDB" id="A0A931A4U0"/>